<dbReference type="EMBL" id="JAWWNJ010000034">
    <property type="protein sequence ID" value="KAK7024961.1"/>
    <property type="molecule type" value="Genomic_DNA"/>
</dbReference>
<sequence>MKNSNTWMTTDEWISVLKLSTEWRFLQIRKLAIEMLTSTSQISSVQRIVLARKYEVASWLRRGYLELAQSAESISEEEGELLGWKTAFRLIQARERTLSVRPMNCPSCGCYEYPECSVCCLQQRPENQAQAEALDAIFATIFAEEFRQAELASTEY</sequence>
<organism evidence="1 2">
    <name type="scientific">Favolaschia claudopus</name>
    <dbReference type="NCBI Taxonomy" id="2862362"/>
    <lineage>
        <taxon>Eukaryota</taxon>
        <taxon>Fungi</taxon>
        <taxon>Dikarya</taxon>
        <taxon>Basidiomycota</taxon>
        <taxon>Agaricomycotina</taxon>
        <taxon>Agaricomycetes</taxon>
        <taxon>Agaricomycetidae</taxon>
        <taxon>Agaricales</taxon>
        <taxon>Marasmiineae</taxon>
        <taxon>Mycenaceae</taxon>
        <taxon>Favolaschia</taxon>
    </lineage>
</organism>
<evidence type="ECO:0000313" key="1">
    <source>
        <dbReference type="EMBL" id="KAK7024961.1"/>
    </source>
</evidence>
<reference evidence="1 2" key="1">
    <citation type="journal article" date="2024" name="J Genomics">
        <title>Draft genome sequencing and assembly of Favolaschia claudopus CIRM-BRFM 2984 isolated from oak limbs.</title>
        <authorList>
            <person name="Navarro D."/>
            <person name="Drula E."/>
            <person name="Chaduli D."/>
            <person name="Cazenave R."/>
            <person name="Ahrendt S."/>
            <person name="Wang J."/>
            <person name="Lipzen A."/>
            <person name="Daum C."/>
            <person name="Barry K."/>
            <person name="Grigoriev I.V."/>
            <person name="Favel A."/>
            <person name="Rosso M.N."/>
            <person name="Martin F."/>
        </authorList>
    </citation>
    <scope>NUCLEOTIDE SEQUENCE [LARGE SCALE GENOMIC DNA]</scope>
    <source>
        <strain evidence="1 2">CIRM-BRFM 2984</strain>
    </source>
</reference>
<dbReference type="AlphaFoldDB" id="A0AAW0BFB4"/>
<proteinExistence type="predicted"/>
<evidence type="ECO:0000313" key="2">
    <source>
        <dbReference type="Proteomes" id="UP001362999"/>
    </source>
</evidence>
<comment type="caution">
    <text evidence="1">The sequence shown here is derived from an EMBL/GenBank/DDBJ whole genome shotgun (WGS) entry which is preliminary data.</text>
</comment>
<dbReference type="Proteomes" id="UP001362999">
    <property type="component" value="Unassembled WGS sequence"/>
</dbReference>
<name>A0AAW0BFB4_9AGAR</name>
<accession>A0AAW0BFB4</accession>
<keyword evidence="2" id="KW-1185">Reference proteome</keyword>
<gene>
    <name evidence="1" type="ORF">R3P38DRAFT_2951956</name>
</gene>
<protein>
    <submittedName>
        <fullName evidence="1">Uncharacterized protein</fullName>
    </submittedName>
</protein>